<dbReference type="RefSeq" id="WP_111600441.1">
    <property type="nucleotide sequence ID" value="NZ_QLLL01000015.1"/>
</dbReference>
<keyword evidence="2" id="KW-1185">Reference proteome</keyword>
<reference evidence="1 2" key="1">
    <citation type="submission" date="2018-06" db="EMBL/GenBank/DDBJ databases">
        <title>Genomic Encyclopedia of Archaeal and Bacterial Type Strains, Phase II (KMG-II): from individual species to whole genera.</title>
        <authorList>
            <person name="Goeker M."/>
        </authorList>
    </citation>
    <scope>NUCLEOTIDE SEQUENCE [LARGE SCALE GENOMIC DNA]</scope>
    <source>
        <strain evidence="1 2">DSM 23857</strain>
    </source>
</reference>
<comment type="caution">
    <text evidence="1">The sequence shown here is derived from an EMBL/GenBank/DDBJ whole genome shotgun (WGS) entry which is preliminary data.</text>
</comment>
<dbReference type="AlphaFoldDB" id="A0A327PZ91"/>
<dbReference type="EMBL" id="QLLL01000015">
    <property type="protein sequence ID" value="RAI97560.1"/>
    <property type="molecule type" value="Genomic_DNA"/>
</dbReference>
<name>A0A327PZ91_9BACT</name>
<evidence type="ECO:0000313" key="2">
    <source>
        <dbReference type="Proteomes" id="UP000249547"/>
    </source>
</evidence>
<organism evidence="1 2">
    <name type="scientific">Chitinophaga skermanii</name>
    <dbReference type="NCBI Taxonomy" id="331697"/>
    <lineage>
        <taxon>Bacteria</taxon>
        <taxon>Pseudomonadati</taxon>
        <taxon>Bacteroidota</taxon>
        <taxon>Chitinophagia</taxon>
        <taxon>Chitinophagales</taxon>
        <taxon>Chitinophagaceae</taxon>
        <taxon>Chitinophaga</taxon>
    </lineage>
</organism>
<protein>
    <submittedName>
        <fullName evidence="1">Uncharacterized protein</fullName>
    </submittedName>
</protein>
<sequence length="172" mass="19581">MKMQQYIRQGKSENYLMAEERGLKKAGEVAAALSKKFGEKVSAKDLIPFAKEWHHAGVFQRAGSNRLSGKRVYFLHPGDIDAITMEQILQHRERSNRPKVVNEQFVQGWYKQYFKITDPATYRTLRKAFVGIYQGKANKAPKGFIALDEPAFVQAQKMAGKAIPNGETIEFK</sequence>
<gene>
    <name evidence="1" type="ORF">LX64_05068</name>
</gene>
<evidence type="ECO:0000313" key="1">
    <source>
        <dbReference type="EMBL" id="RAI97560.1"/>
    </source>
</evidence>
<proteinExistence type="predicted"/>
<accession>A0A327PZ91</accession>
<dbReference type="OrthoDB" id="658345at2"/>
<dbReference type="Proteomes" id="UP000249547">
    <property type="component" value="Unassembled WGS sequence"/>
</dbReference>